<evidence type="ECO:0000256" key="6">
    <source>
        <dbReference type="SAM" id="Phobius"/>
    </source>
</evidence>
<dbReference type="EMBL" id="VWRR01000016">
    <property type="protein sequence ID" value="KAF6001101.1"/>
    <property type="molecule type" value="Genomic_DNA"/>
</dbReference>
<keyword evidence="9" id="KW-1185">Reference proteome</keyword>
<name>A0A7J7IFJ1_9RHOD</name>
<evidence type="ECO:0000313" key="9">
    <source>
        <dbReference type="Proteomes" id="UP000530660"/>
    </source>
</evidence>
<dbReference type="Proteomes" id="UP000530660">
    <property type="component" value="Unassembled WGS sequence"/>
</dbReference>
<feature type="domain" description="DUF202" evidence="7">
    <location>
        <begin position="196"/>
        <end position="254"/>
    </location>
</feature>
<organism evidence="8 9">
    <name type="scientific">Cyanidiococcus yangmingshanensis</name>
    <dbReference type="NCBI Taxonomy" id="2690220"/>
    <lineage>
        <taxon>Eukaryota</taxon>
        <taxon>Rhodophyta</taxon>
        <taxon>Bangiophyceae</taxon>
        <taxon>Cyanidiales</taxon>
        <taxon>Cyanidiaceae</taxon>
        <taxon>Cyanidiococcus</taxon>
    </lineage>
</organism>
<keyword evidence="2 6" id="KW-0812">Transmembrane</keyword>
<feature type="region of interest" description="Disordered" evidence="5">
    <location>
        <begin position="72"/>
        <end position="99"/>
    </location>
</feature>
<dbReference type="Pfam" id="PF02656">
    <property type="entry name" value="DUF202"/>
    <property type="match status" value="1"/>
</dbReference>
<keyword evidence="3 6" id="KW-1133">Transmembrane helix</keyword>
<gene>
    <name evidence="8" type="ORF">F1559_002840</name>
</gene>
<keyword evidence="4 6" id="KW-0472">Membrane</keyword>
<dbReference type="GO" id="GO:0012505">
    <property type="term" value="C:endomembrane system"/>
    <property type="evidence" value="ECO:0007669"/>
    <property type="project" value="UniProtKB-SubCell"/>
</dbReference>
<evidence type="ECO:0000256" key="1">
    <source>
        <dbReference type="ARBA" id="ARBA00004127"/>
    </source>
</evidence>
<comment type="caution">
    <text evidence="8">The sequence shown here is derived from an EMBL/GenBank/DDBJ whole genome shotgun (WGS) entry which is preliminary data.</text>
</comment>
<dbReference type="AlphaFoldDB" id="A0A7J7IFJ1"/>
<dbReference type="OrthoDB" id="199599at2759"/>
<dbReference type="InterPro" id="IPR003807">
    <property type="entry name" value="DUF202"/>
</dbReference>
<comment type="subcellular location">
    <subcellularLocation>
        <location evidence="1">Endomembrane system</location>
        <topology evidence="1">Multi-pass membrane protein</topology>
    </subcellularLocation>
</comment>
<evidence type="ECO:0000313" key="8">
    <source>
        <dbReference type="EMBL" id="KAF6001101.1"/>
    </source>
</evidence>
<evidence type="ECO:0000256" key="4">
    <source>
        <dbReference type="ARBA" id="ARBA00023136"/>
    </source>
</evidence>
<feature type="compositionally biased region" description="Basic and acidic residues" evidence="5">
    <location>
        <begin position="73"/>
        <end position="82"/>
    </location>
</feature>
<feature type="transmembrane region" description="Helical" evidence="6">
    <location>
        <begin position="230"/>
        <end position="251"/>
    </location>
</feature>
<reference evidence="8 9" key="1">
    <citation type="journal article" date="2020" name="J. Phycol.">
        <title>Comparative genome analysis reveals Cyanidiococcus gen. nov., a new extremophilic red algal genus sister to Cyanidioschyzon (Cyanidioschyzonaceae, Rhodophyta).</title>
        <authorList>
            <person name="Liu S.-L."/>
            <person name="Chiang Y.-R."/>
            <person name="Yoon H.S."/>
            <person name="Fu H.-Y."/>
        </authorList>
    </citation>
    <scope>NUCLEOTIDE SEQUENCE [LARGE SCALE GENOMIC DNA]</scope>
    <source>
        <strain evidence="8 9">THAL066</strain>
    </source>
</reference>
<sequence length="291" mass="33661">MALRNAADYRVEISTEMVDAYWRPQWLDGRDLQVPYITVGRAALAAELEVLVRRELTEQGLDELFRTRFTPPAEREESRVTRGETSTFSEPSEARDEQIGTGPLSWQARLLESNQVPHQLFSRPGDESMTRVSEWSNTLRAGLQRLKVKLRQGDAEAWEQLKTVIVERTTWFLREQAEQQLYWKAMRQDPTYVLEDFTANQRTFFSWIRTSFRMVLTGAAIGKLLKGTPVIILGVLYAALGLLFIAIGTMHFYHWQRTLYDHRFLRDSRPFVIVFFGITATCAVGFVACWI</sequence>
<evidence type="ECO:0000256" key="3">
    <source>
        <dbReference type="ARBA" id="ARBA00022989"/>
    </source>
</evidence>
<evidence type="ECO:0000256" key="2">
    <source>
        <dbReference type="ARBA" id="ARBA00022692"/>
    </source>
</evidence>
<proteinExistence type="predicted"/>
<protein>
    <recommendedName>
        <fullName evidence="7">DUF202 domain-containing protein</fullName>
    </recommendedName>
</protein>
<evidence type="ECO:0000259" key="7">
    <source>
        <dbReference type="Pfam" id="PF02656"/>
    </source>
</evidence>
<accession>A0A7J7IFJ1</accession>
<feature type="transmembrane region" description="Helical" evidence="6">
    <location>
        <begin position="271"/>
        <end position="290"/>
    </location>
</feature>
<evidence type="ECO:0000256" key="5">
    <source>
        <dbReference type="SAM" id="MobiDB-lite"/>
    </source>
</evidence>